<dbReference type="Proteomes" id="UP001341840">
    <property type="component" value="Unassembled WGS sequence"/>
</dbReference>
<name>A0ABU6YLG3_9FABA</name>
<proteinExistence type="predicted"/>
<evidence type="ECO:0000256" key="1">
    <source>
        <dbReference type="SAM" id="MobiDB-lite"/>
    </source>
</evidence>
<evidence type="ECO:0000313" key="2">
    <source>
        <dbReference type="EMBL" id="MED6210119.1"/>
    </source>
</evidence>
<evidence type="ECO:0000313" key="3">
    <source>
        <dbReference type="Proteomes" id="UP001341840"/>
    </source>
</evidence>
<feature type="compositionally biased region" description="Pro residues" evidence="1">
    <location>
        <begin position="296"/>
        <end position="318"/>
    </location>
</feature>
<dbReference type="PANTHER" id="PTHR34835">
    <property type="entry name" value="OS07G0283600 PROTEIN-RELATED"/>
    <property type="match status" value="1"/>
</dbReference>
<feature type="compositionally biased region" description="Basic and acidic residues" evidence="1">
    <location>
        <begin position="266"/>
        <end position="277"/>
    </location>
</feature>
<gene>
    <name evidence="2" type="ORF">PIB30_061115</name>
</gene>
<organism evidence="2 3">
    <name type="scientific">Stylosanthes scabra</name>
    <dbReference type="NCBI Taxonomy" id="79078"/>
    <lineage>
        <taxon>Eukaryota</taxon>
        <taxon>Viridiplantae</taxon>
        <taxon>Streptophyta</taxon>
        <taxon>Embryophyta</taxon>
        <taxon>Tracheophyta</taxon>
        <taxon>Spermatophyta</taxon>
        <taxon>Magnoliopsida</taxon>
        <taxon>eudicotyledons</taxon>
        <taxon>Gunneridae</taxon>
        <taxon>Pentapetalae</taxon>
        <taxon>rosids</taxon>
        <taxon>fabids</taxon>
        <taxon>Fabales</taxon>
        <taxon>Fabaceae</taxon>
        <taxon>Papilionoideae</taxon>
        <taxon>50 kb inversion clade</taxon>
        <taxon>dalbergioids sensu lato</taxon>
        <taxon>Dalbergieae</taxon>
        <taxon>Pterocarpus clade</taxon>
        <taxon>Stylosanthes</taxon>
    </lineage>
</organism>
<protein>
    <submittedName>
        <fullName evidence="2">Uncharacterized protein</fullName>
    </submittedName>
</protein>
<feature type="region of interest" description="Disordered" evidence="1">
    <location>
        <begin position="227"/>
        <end position="326"/>
    </location>
</feature>
<comment type="caution">
    <text evidence="2">The sequence shown here is derived from an EMBL/GenBank/DDBJ whole genome shotgun (WGS) entry which is preliminary data.</text>
</comment>
<reference evidence="2 3" key="1">
    <citation type="journal article" date="2023" name="Plants (Basel)">
        <title>Bridging the Gap: Combining Genomics and Transcriptomics Approaches to Understand Stylosanthes scabra, an Orphan Legume from the Brazilian Caatinga.</title>
        <authorList>
            <person name="Ferreira-Neto J.R.C."/>
            <person name="da Silva M.D."/>
            <person name="Binneck E."/>
            <person name="de Melo N.F."/>
            <person name="da Silva R.H."/>
            <person name="de Melo A.L.T.M."/>
            <person name="Pandolfi V."/>
            <person name="Bustamante F.O."/>
            <person name="Brasileiro-Vidal A.C."/>
            <person name="Benko-Iseppon A.M."/>
        </authorList>
    </citation>
    <scope>NUCLEOTIDE SEQUENCE [LARGE SCALE GENOMIC DNA]</scope>
    <source>
        <tissue evidence="2">Leaves</tissue>
    </source>
</reference>
<feature type="compositionally biased region" description="Acidic residues" evidence="1">
    <location>
        <begin position="227"/>
        <end position="265"/>
    </location>
</feature>
<sequence>MAKREAKRPDKCSDSRCTPLKFRKIYDRLSYEKKALVDEMGLGAFQHLPNFYINHKVGHAFGLNCRGDLFEKRQKDFEDKLNDEEKQALDLFKGKSLTFVQDMVKDCPIETDEQKRTFKRAFALFIQKSFLLPTSSAYISPVHLPVIRDIDNTQGRNWAHHVNSFLINGIKEFHYQGSQAVKGCHFVLMIIYFRERYDGKSLNDPNFPAPWIQRWTGELMKDKIKAEDEDITNQEDDADNTESNTEEEEYNSADDSETENDFEEVQQERRAKRRQEESVIVAKPVHDATIAETGPEPGPQPQPGPEPEPEPEPQPQPEPEAAILFGPEPQEVIDGFVAACQEVEETEAAIKACEEAELRYQQINQADMEKDNEAEAEIRKIIEDVVTDTNKLPERQEEATPAPHKL</sequence>
<keyword evidence="3" id="KW-1185">Reference proteome</keyword>
<accession>A0ABU6YLG3</accession>
<dbReference type="EMBL" id="JASCZI010242205">
    <property type="protein sequence ID" value="MED6210119.1"/>
    <property type="molecule type" value="Genomic_DNA"/>
</dbReference>